<evidence type="ECO:0000313" key="2">
    <source>
        <dbReference type="Proteomes" id="UP000198517"/>
    </source>
</evidence>
<sequence length="30" mass="3463">MKTILTQQISNHPLFPNIKREVEVSNIAIQ</sequence>
<reference evidence="1 2" key="1">
    <citation type="submission" date="2016-10" db="EMBL/GenBank/DDBJ databases">
        <authorList>
            <person name="de Groot N.N."/>
        </authorList>
    </citation>
    <scope>NUCLEOTIDE SEQUENCE [LARGE SCALE GENOMIC DNA]</scope>
    <source>
        <strain evidence="1 2">DSM 24015</strain>
    </source>
</reference>
<accession>A0A1G7EWJ4</accession>
<keyword evidence="2" id="KW-1185">Reference proteome</keyword>
<proteinExistence type="predicted"/>
<organism evidence="1 2">
    <name type="scientific">Riemerella columbipharyngis</name>
    <dbReference type="NCBI Taxonomy" id="1071918"/>
    <lineage>
        <taxon>Bacteria</taxon>
        <taxon>Pseudomonadati</taxon>
        <taxon>Bacteroidota</taxon>
        <taxon>Flavobacteriia</taxon>
        <taxon>Flavobacteriales</taxon>
        <taxon>Weeksellaceae</taxon>
        <taxon>Riemerella</taxon>
    </lineage>
</organism>
<dbReference type="AlphaFoldDB" id="A0A1G7EWJ4"/>
<feature type="non-terminal residue" evidence="1">
    <location>
        <position position="30"/>
    </location>
</feature>
<protein>
    <submittedName>
        <fullName evidence="1">Uncharacterized protein</fullName>
    </submittedName>
</protein>
<dbReference type="STRING" id="1071918.SAMN05421544_1181"/>
<gene>
    <name evidence="1" type="ORF">SAMN05421544_1181</name>
</gene>
<evidence type="ECO:0000313" key="1">
    <source>
        <dbReference type="EMBL" id="SDE68063.1"/>
    </source>
</evidence>
<dbReference type="EMBL" id="FNAS01000018">
    <property type="protein sequence ID" value="SDE68063.1"/>
    <property type="molecule type" value="Genomic_DNA"/>
</dbReference>
<dbReference type="Proteomes" id="UP000198517">
    <property type="component" value="Unassembled WGS sequence"/>
</dbReference>
<name>A0A1G7EWJ4_9FLAO</name>